<keyword evidence="2" id="KW-0413">Isomerase</keyword>
<proteinExistence type="predicted"/>
<dbReference type="Pfam" id="PF00300">
    <property type="entry name" value="His_Phos_1"/>
    <property type="match status" value="1"/>
</dbReference>
<dbReference type="AlphaFoldDB" id="A0A075UUD9"/>
<dbReference type="SUPFAM" id="SSF53254">
    <property type="entry name" value="Phosphoglycerate mutase-like"/>
    <property type="match status" value="1"/>
</dbReference>
<dbReference type="InterPro" id="IPR050275">
    <property type="entry name" value="PGM_Phosphatase"/>
</dbReference>
<protein>
    <recommendedName>
        <fullName evidence="5">Phosphoglycerate mutase</fullName>
    </recommendedName>
</protein>
<gene>
    <name evidence="3" type="ORF">AJAP_04340</name>
</gene>
<dbReference type="GO" id="GO:0005737">
    <property type="term" value="C:cytoplasm"/>
    <property type="evidence" value="ECO:0007669"/>
    <property type="project" value="TreeGrafter"/>
</dbReference>
<dbReference type="CDD" id="cd07067">
    <property type="entry name" value="HP_PGM_like"/>
    <property type="match status" value="1"/>
</dbReference>
<dbReference type="InterPro" id="IPR013078">
    <property type="entry name" value="His_Pase_superF_clade-1"/>
</dbReference>
<dbReference type="SMART" id="SM00855">
    <property type="entry name" value="PGAM"/>
    <property type="match status" value="1"/>
</dbReference>
<evidence type="ECO:0008006" key="5">
    <source>
        <dbReference type="Google" id="ProtNLM"/>
    </source>
</evidence>
<dbReference type="Gene3D" id="3.40.50.1240">
    <property type="entry name" value="Phosphoglycerate mutase-like"/>
    <property type="match status" value="1"/>
</dbReference>
<keyword evidence="1" id="KW-0324">Glycolysis</keyword>
<dbReference type="Proteomes" id="UP000028492">
    <property type="component" value="Chromosome"/>
</dbReference>
<accession>A0A075UUD9</accession>
<evidence type="ECO:0000313" key="4">
    <source>
        <dbReference type="Proteomes" id="UP000028492"/>
    </source>
</evidence>
<dbReference type="InterPro" id="IPR001345">
    <property type="entry name" value="PG/BPGM_mutase_AS"/>
</dbReference>
<reference evidence="3 4" key="1">
    <citation type="journal article" date="2014" name="J. Biotechnol.">
        <title>Complete genome sequence of the actinobacterium Amycolatopsis japonica MG417-CF17(T) (=DSM 44213T) producing (S,S)-N,N'-ethylenediaminedisuccinic acid.</title>
        <authorList>
            <person name="Stegmann E."/>
            <person name="Albersmeier A."/>
            <person name="Spohn M."/>
            <person name="Gert H."/>
            <person name="Weber T."/>
            <person name="Wohlleben W."/>
            <person name="Kalinowski J."/>
            <person name="Ruckert C."/>
        </authorList>
    </citation>
    <scope>NUCLEOTIDE SEQUENCE [LARGE SCALE GENOMIC DNA]</scope>
    <source>
        <strain evidence="4">MG417-CF17 (DSM 44213)</strain>
    </source>
</reference>
<evidence type="ECO:0000313" key="3">
    <source>
        <dbReference type="EMBL" id="AIG73790.1"/>
    </source>
</evidence>
<dbReference type="PANTHER" id="PTHR48100">
    <property type="entry name" value="BROAD-SPECIFICITY PHOSPHATASE YOR283W-RELATED"/>
    <property type="match status" value="1"/>
</dbReference>
<name>A0A075UUD9_9PSEU</name>
<evidence type="ECO:0000256" key="1">
    <source>
        <dbReference type="ARBA" id="ARBA00023152"/>
    </source>
</evidence>
<sequence length="213" mass="23623">MARVWLIRHGESESNAGLPGGEPGASALTELGRRQAVEIADSLAEPPRLIVTSPFLRARQTAEPTMERFPQAEREEWPVQEFTFLGELHGQVTTTATRKPYTEAYWSRADPHHAVNGAESFAALFGRTQEFLARLGEREPGPIAVFTHGLFIRAVMWSLLTGTTTPDSAAMRGFRTFADTYVVPNGNITELRYTPGKRIPRMVVPLASRFADL</sequence>
<dbReference type="HOGENOM" id="CLU_096452_0_0_11"/>
<dbReference type="RefSeq" id="WP_038508311.1">
    <property type="nucleotide sequence ID" value="NZ_CP008953.1"/>
</dbReference>
<dbReference type="InterPro" id="IPR029033">
    <property type="entry name" value="His_PPase_superfam"/>
</dbReference>
<keyword evidence="4" id="KW-1185">Reference proteome</keyword>
<dbReference type="STRING" id="208439.AJAP_04340"/>
<dbReference type="PROSITE" id="PS00175">
    <property type="entry name" value="PG_MUTASE"/>
    <property type="match status" value="1"/>
</dbReference>
<dbReference type="eggNOG" id="COG0406">
    <property type="taxonomic scope" value="Bacteria"/>
</dbReference>
<dbReference type="KEGG" id="aja:AJAP_04340"/>
<evidence type="ECO:0000256" key="2">
    <source>
        <dbReference type="ARBA" id="ARBA00023235"/>
    </source>
</evidence>
<organism evidence="3 4">
    <name type="scientific">Amycolatopsis japonica</name>
    <dbReference type="NCBI Taxonomy" id="208439"/>
    <lineage>
        <taxon>Bacteria</taxon>
        <taxon>Bacillati</taxon>
        <taxon>Actinomycetota</taxon>
        <taxon>Actinomycetes</taxon>
        <taxon>Pseudonocardiales</taxon>
        <taxon>Pseudonocardiaceae</taxon>
        <taxon>Amycolatopsis</taxon>
        <taxon>Amycolatopsis japonica group</taxon>
    </lineage>
</organism>
<dbReference type="GO" id="GO:0016791">
    <property type="term" value="F:phosphatase activity"/>
    <property type="evidence" value="ECO:0007669"/>
    <property type="project" value="TreeGrafter"/>
</dbReference>
<dbReference type="PANTHER" id="PTHR48100:SF1">
    <property type="entry name" value="HISTIDINE PHOSPHATASE FAMILY PROTEIN-RELATED"/>
    <property type="match status" value="1"/>
</dbReference>
<dbReference type="EMBL" id="CP008953">
    <property type="protein sequence ID" value="AIG73790.1"/>
    <property type="molecule type" value="Genomic_DNA"/>
</dbReference>